<evidence type="ECO:0000259" key="2">
    <source>
        <dbReference type="PROSITE" id="PS50213"/>
    </source>
</evidence>
<reference evidence="3" key="1">
    <citation type="journal article" date="2021" name="Genome Biol. Evol.">
        <title>A High-Quality Reference Genome for a Parasitic Bivalve with Doubly Uniparental Inheritance (Bivalvia: Unionida).</title>
        <authorList>
            <person name="Smith C.H."/>
        </authorList>
    </citation>
    <scope>NUCLEOTIDE SEQUENCE</scope>
    <source>
        <strain evidence="3">CHS0354</strain>
    </source>
</reference>
<dbReference type="InterPro" id="IPR036378">
    <property type="entry name" value="FAS1_dom_sf"/>
</dbReference>
<dbReference type="GO" id="GO:0050839">
    <property type="term" value="F:cell adhesion molecule binding"/>
    <property type="evidence" value="ECO:0007669"/>
    <property type="project" value="TreeGrafter"/>
</dbReference>
<dbReference type="SUPFAM" id="SSF82153">
    <property type="entry name" value="FAS1 domain"/>
    <property type="match status" value="2"/>
</dbReference>
<accession>A0AAE0S458</accession>
<comment type="caution">
    <text evidence="3">The sequence shown here is derived from an EMBL/GenBank/DDBJ whole genome shotgun (WGS) entry which is preliminary data.</text>
</comment>
<feature type="domain" description="FAS1" evidence="2">
    <location>
        <begin position="30"/>
        <end position="159"/>
    </location>
</feature>
<feature type="chain" id="PRO_5041951593" description="FAS1 domain-containing protein" evidence="1">
    <location>
        <begin position="32"/>
        <end position="299"/>
    </location>
</feature>
<dbReference type="InterPro" id="IPR050904">
    <property type="entry name" value="Adhesion/Biosynth-related"/>
</dbReference>
<evidence type="ECO:0000313" key="4">
    <source>
        <dbReference type="Proteomes" id="UP001195483"/>
    </source>
</evidence>
<dbReference type="PANTHER" id="PTHR10900">
    <property type="entry name" value="PERIOSTIN-RELATED"/>
    <property type="match status" value="1"/>
</dbReference>
<keyword evidence="1" id="KW-0732">Signal</keyword>
<dbReference type="FunFam" id="2.30.180.10:FF:000032">
    <property type="entry name" value="Fasciclin domain-containing protein, putative"/>
    <property type="match status" value="2"/>
</dbReference>
<keyword evidence="4" id="KW-1185">Reference proteome</keyword>
<protein>
    <recommendedName>
        <fullName evidence="2">FAS1 domain-containing protein</fullName>
    </recommendedName>
</protein>
<dbReference type="PANTHER" id="PTHR10900:SF124">
    <property type="entry name" value="FI05614P"/>
    <property type="match status" value="1"/>
</dbReference>
<sequence>MLQFVAMYILKMHSFIKFVLLLCFCVSKSSQVNIIQEAVNLGATDFVKIIMKTGMQEILAGTGPFTLFVPTNEAVSKLPKLYITEKELVQYHAIMGKVLSSQLKNEELIPTLLKINDTALDIRFNLYKGDKLLTAEGSSITVPDKMAENGVVHVVDRVLYPVPLTNLPVLIAMLKSTSTMMSALSLVDLVDYLLGGPFTLFAPTNDAFLKLPPDELNKLLANHTALTEVLKYHMLNNTVWSVGMMNNEALPTVLYPRWLGVTEYNGNIFINNGLIVERDLAVSNGVVHLIDHVLLPNPF</sequence>
<feature type="signal peptide" evidence="1">
    <location>
        <begin position="1"/>
        <end position="31"/>
    </location>
</feature>
<dbReference type="EMBL" id="JAEAOA010000198">
    <property type="protein sequence ID" value="KAK3584753.1"/>
    <property type="molecule type" value="Genomic_DNA"/>
</dbReference>
<gene>
    <name evidence="3" type="ORF">CHS0354_002273</name>
</gene>
<organism evidence="3 4">
    <name type="scientific">Potamilus streckersoni</name>
    <dbReference type="NCBI Taxonomy" id="2493646"/>
    <lineage>
        <taxon>Eukaryota</taxon>
        <taxon>Metazoa</taxon>
        <taxon>Spiralia</taxon>
        <taxon>Lophotrochozoa</taxon>
        <taxon>Mollusca</taxon>
        <taxon>Bivalvia</taxon>
        <taxon>Autobranchia</taxon>
        <taxon>Heteroconchia</taxon>
        <taxon>Palaeoheterodonta</taxon>
        <taxon>Unionida</taxon>
        <taxon>Unionoidea</taxon>
        <taxon>Unionidae</taxon>
        <taxon>Ambleminae</taxon>
        <taxon>Lampsilini</taxon>
        <taxon>Potamilus</taxon>
    </lineage>
</organism>
<reference evidence="3" key="3">
    <citation type="submission" date="2023-05" db="EMBL/GenBank/DDBJ databases">
        <authorList>
            <person name="Smith C.H."/>
        </authorList>
    </citation>
    <scope>NUCLEOTIDE SEQUENCE</scope>
    <source>
        <strain evidence="3">CHS0354</strain>
        <tissue evidence="3">Mantle</tissue>
    </source>
</reference>
<feature type="domain" description="FAS1" evidence="2">
    <location>
        <begin position="164"/>
        <end position="294"/>
    </location>
</feature>
<dbReference type="AlphaFoldDB" id="A0AAE0S458"/>
<evidence type="ECO:0000313" key="3">
    <source>
        <dbReference type="EMBL" id="KAK3584753.1"/>
    </source>
</evidence>
<dbReference type="GO" id="GO:0031012">
    <property type="term" value="C:extracellular matrix"/>
    <property type="evidence" value="ECO:0007669"/>
    <property type="project" value="TreeGrafter"/>
</dbReference>
<dbReference type="Pfam" id="PF02469">
    <property type="entry name" value="Fasciclin"/>
    <property type="match status" value="2"/>
</dbReference>
<dbReference type="Gene3D" id="2.30.180.10">
    <property type="entry name" value="FAS1 domain"/>
    <property type="match status" value="2"/>
</dbReference>
<dbReference type="GO" id="GO:0005615">
    <property type="term" value="C:extracellular space"/>
    <property type="evidence" value="ECO:0007669"/>
    <property type="project" value="TreeGrafter"/>
</dbReference>
<reference evidence="3" key="2">
    <citation type="journal article" date="2021" name="Genome Biol. Evol.">
        <title>Developing a high-quality reference genome for a parasitic bivalve with doubly uniparental inheritance (Bivalvia: Unionida).</title>
        <authorList>
            <person name="Smith C.H."/>
        </authorList>
    </citation>
    <scope>NUCLEOTIDE SEQUENCE</scope>
    <source>
        <strain evidence="3">CHS0354</strain>
        <tissue evidence="3">Mantle</tissue>
    </source>
</reference>
<dbReference type="PROSITE" id="PS50213">
    <property type="entry name" value="FAS1"/>
    <property type="match status" value="2"/>
</dbReference>
<name>A0AAE0S458_9BIVA</name>
<dbReference type="Proteomes" id="UP001195483">
    <property type="component" value="Unassembled WGS sequence"/>
</dbReference>
<dbReference type="GO" id="GO:0007155">
    <property type="term" value="P:cell adhesion"/>
    <property type="evidence" value="ECO:0007669"/>
    <property type="project" value="TreeGrafter"/>
</dbReference>
<evidence type="ECO:0000256" key="1">
    <source>
        <dbReference type="SAM" id="SignalP"/>
    </source>
</evidence>
<dbReference type="SMART" id="SM00554">
    <property type="entry name" value="FAS1"/>
    <property type="match status" value="2"/>
</dbReference>
<dbReference type="InterPro" id="IPR000782">
    <property type="entry name" value="FAS1_domain"/>
</dbReference>
<dbReference type="GO" id="GO:0030198">
    <property type="term" value="P:extracellular matrix organization"/>
    <property type="evidence" value="ECO:0007669"/>
    <property type="project" value="TreeGrafter"/>
</dbReference>
<proteinExistence type="predicted"/>